<organism evidence="7 8">
    <name type="scientific">Candidatus Macondimonas diazotrophica</name>
    <dbReference type="NCBI Taxonomy" id="2305248"/>
    <lineage>
        <taxon>Bacteria</taxon>
        <taxon>Pseudomonadati</taxon>
        <taxon>Pseudomonadota</taxon>
        <taxon>Gammaproteobacteria</taxon>
        <taxon>Chromatiales</taxon>
        <taxon>Ectothiorhodospiraceae</taxon>
        <taxon>Candidatus Macondimonas</taxon>
    </lineage>
</organism>
<evidence type="ECO:0000313" key="8">
    <source>
        <dbReference type="Proteomes" id="UP000297890"/>
    </source>
</evidence>
<comment type="caution">
    <text evidence="7">The sequence shown here is derived from an EMBL/GenBank/DDBJ whole genome shotgun (WGS) entry which is preliminary data.</text>
</comment>
<dbReference type="GO" id="GO:0005886">
    <property type="term" value="C:plasma membrane"/>
    <property type="evidence" value="ECO:0007669"/>
    <property type="project" value="UniProtKB-SubCell"/>
</dbReference>
<dbReference type="InterPro" id="IPR004960">
    <property type="entry name" value="LipA_acyltrans"/>
</dbReference>
<protein>
    <recommendedName>
        <fullName evidence="9">Lipid A biosynthesis acyltransferase</fullName>
    </recommendedName>
</protein>
<evidence type="ECO:0000256" key="6">
    <source>
        <dbReference type="ARBA" id="ARBA00023315"/>
    </source>
</evidence>
<evidence type="ECO:0000256" key="2">
    <source>
        <dbReference type="ARBA" id="ARBA00022475"/>
    </source>
</evidence>
<sequence>MWRPFLLERNTADRARSPKSVTAAAIDGLGWALARLPEMAQRGGSRLLNAVLQSAEARHPVIHETLVEALPALARHDVTRLLQAHLYRRAAGVFGLVEALWGRPARILDKASVTGWPQLVQYQRQGVAVILIAGHFIDLPAGVRALAERVPVQLVARLFRHPAFRRPVARLAQRTGGCLIDGGNPKAIVRALQRGGTVLILADYPLDQSPQSAPAAERIARLAQWTGAIVLPVGCRREGGRPHLEIGAPLPLESTGDAALQGLYQNWIEAARIDYLWPRRIRRP</sequence>
<keyword evidence="3" id="KW-0997">Cell inner membrane</keyword>
<name>A0A4Z0F9Y9_9GAMM</name>
<evidence type="ECO:0000256" key="1">
    <source>
        <dbReference type="ARBA" id="ARBA00004533"/>
    </source>
</evidence>
<dbReference type="Pfam" id="PF03279">
    <property type="entry name" value="Lip_A_acyltrans"/>
    <property type="match status" value="1"/>
</dbReference>
<dbReference type="PANTHER" id="PTHR30606:SF9">
    <property type="entry name" value="LIPID A BIOSYNTHESIS LAUROYLTRANSFERASE"/>
    <property type="match status" value="1"/>
</dbReference>
<keyword evidence="6" id="KW-0012">Acyltransferase</keyword>
<keyword evidence="8" id="KW-1185">Reference proteome</keyword>
<comment type="subcellular location">
    <subcellularLocation>
        <location evidence="1">Cell inner membrane</location>
    </subcellularLocation>
</comment>
<dbReference type="OrthoDB" id="9803456at2"/>
<dbReference type="PANTHER" id="PTHR30606">
    <property type="entry name" value="LIPID A BIOSYNTHESIS LAUROYL ACYLTRANSFERASE"/>
    <property type="match status" value="1"/>
</dbReference>
<dbReference type="EMBL" id="SRIO01000011">
    <property type="protein sequence ID" value="TFZ82205.1"/>
    <property type="molecule type" value="Genomic_DNA"/>
</dbReference>
<evidence type="ECO:0000313" key="7">
    <source>
        <dbReference type="EMBL" id="TFZ82205.1"/>
    </source>
</evidence>
<proteinExistence type="predicted"/>
<keyword evidence="2" id="KW-1003">Cell membrane</keyword>
<keyword evidence="4" id="KW-0808">Transferase</keyword>
<evidence type="ECO:0000256" key="3">
    <source>
        <dbReference type="ARBA" id="ARBA00022519"/>
    </source>
</evidence>
<dbReference type="Proteomes" id="UP000297890">
    <property type="component" value="Unassembled WGS sequence"/>
</dbReference>
<reference evidence="7 8" key="1">
    <citation type="journal article" date="2019" name="ISME J.">
        <title>Candidatus Macondimonas diazotrophica, a novel gammaproteobacterial genus dominating crude-oil-contaminated coastal sediments.</title>
        <authorList>
            <person name="Karthikeyan S."/>
            <person name="Konstantinidis K."/>
        </authorList>
    </citation>
    <scope>NUCLEOTIDE SEQUENCE [LARGE SCALE GENOMIC DNA]</scope>
    <source>
        <strain evidence="7 8">KTK01</strain>
    </source>
</reference>
<evidence type="ECO:0000256" key="5">
    <source>
        <dbReference type="ARBA" id="ARBA00023136"/>
    </source>
</evidence>
<evidence type="ECO:0008006" key="9">
    <source>
        <dbReference type="Google" id="ProtNLM"/>
    </source>
</evidence>
<dbReference type="AlphaFoldDB" id="A0A4Z0F9Y9"/>
<dbReference type="GO" id="GO:0009247">
    <property type="term" value="P:glycolipid biosynthetic process"/>
    <property type="evidence" value="ECO:0007669"/>
    <property type="project" value="UniProtKB-ARBA"/>
</dbReference>
<evidence type="ECO:0000256" key="4">
    <source>
        <dbReference type="ARBA" id="ARBA00022679"/>
    </source>
</evidence>
<dbReference type="RefSeq" id="WP_135282134.1">
    <property type="nucleotide sequence ID" value="NZ_SRIO01000011.1"/>
</dbReference>
<keyword evidence="5" id="KW-0472">Membrane</keyword>
<gene>
    <name evidence="7" type="ORF">E4680_09330</name>
</gene>
<accession>A0A4Z0F9Y9</accession>
<dbReference type="GO" id="GO:0016746">
    <property type="term" value="F:acyltransferase activity"/>
    <property type="evidence" value="ECO:0007669"/>
    <property type="project" value="UniProtKB-KW"/>
</dbReference>